<comment type="caution">
    <text evidence="1">The sequence shown here is derived from an EMBL/GenBank/DDBJ whole genome shotgun (WGS) entry which is preliminary data.</text>
</comment>
<evidence type="ECO:0000313" key="2">
    <source>
        <dbReference type="Proteomes" id="UP001251217"/>
    </source>
</evidence>
<dbReference type="Proteomes" id="UP001251217">
    <property type="component" value="Unassembled WGS sequence"/>
</dbReference>
<dbReference type="Pfam" id="PF21790">
    <property type="entry name" value="OGG"/>
    <property type="match status" value="1"/>
</dbReference>
<protein>
    <submittedName>
        <fullName evidence="1">Uncharacterized protein</fullName>
    </submittedName>
</protein>
<gene>
    <name evidence="1" type="ORF">J2W56_004263</name>
</gene>
<keyword evidence="2" id="KW-1185">Reference proteome</keyword>
<organism evidence="1 2">
    <name type="scientific">Nocardia kruczakiae</name>
    <dbReference type="NCBI Taxonomy" id="261477"/>
    <lineage>
        <taxon>Bacteria</taxon>
        <taxon>Bacillati</taxon>
        <taxon>Actinomycetota</taxon>
        <taxon>Actinomycetes</taxon>
        <taxon>Mycobacteriales</taxon>
        <taxon>Nocardiaceae</taxon>
        <taxon>Nocardia</taxon>
    </lineage>
</organism>
<dbReference type="EMBL" id="JAVDWW010000006">
    <property type="protein sequence ID" value="MDR7170512.1"/>
    <property type="molecule type" value="Genomic_DNA"/>
</dbReference>
<accession>A0ABU1XIZ0</accession>
<name>A0ABU1XIZ0_9NOCA</name>
<sequence length="128" mass="13678">MSPTDLSTLPIPSALRTLAARVDVDTYIHGHSIAVNRAWWHTELTAHGFPDCLLGQRITRGELFGLADAAAASRDGALRLLWNAIAWGSGTKLRLCRARIQAVAADPDRAADLLRAAAGLARTSPLEA</sequence>
<evidence type="ECO:0000313" key="1">
    <source>
        <dbReference type="EMBL" id="MDR7170512.1"/>
    </source>
</evidence>
<reference evidence="1 2" key="1">
    <citation type="submission" date="2023-07" db="EMBL/GenBank/DDBJ databases">
        <title>Sorghum-associated microbial communities from plants grown in Nebraska, USA.</title>
        <authorList>
            <person name="Schachtman D."/>
        </authorList>
    </citation>
    <scope>NUCLEOTIDE SEQUENCE [LARGE SCALE GENOMIC DNA]</scope>
    <source>
        <strain evidence="1 2">4272</strain>
    </source>
</reference>
<dbReference type="InterPro" id="IPR048868">
    <property type="entry name" value="OGG-like_put"/>
</dbReference>
<proteinExistence type="predicted"/>